<evidence type="ECO:0000313" key="6">
    <source>
        <dbReference type="Proteomes" id="UP000282529"/>
    </source>
</evidence>
<keyword evidence="2" id="KW-0560">Oxidoreductase</keyword>
<accession>A0A3N9PDL3</accession>
<dbReference type="Proteomes" id="UP000282529">
    <property type="component" value="Unassembled WGS sequence"/>
</dbReference>
<dbReference type="FunFam" id="3.40.50.970:FF:000012">
    <property type="entry name" value="Pyruvate:ferredoxin (Flavodoxin) oxidoreductase"/>
    <property type="match status" value="1"/>
</dbReference>
<dbReference type="InterPro" id="IPR033412">
    <property type="entry name" value="PFOR_II"/>
</dbReference>
<evidence type="ECO:0000256" key="1">
    <source>
        <dbReference type="ARBA" id="ARBA00009032"/>
    </source>
</evidence>
<dbReference type="Pfam" id="PF17147">
    <property type="entry name" value="PFOR_II"/>
    <property type="match status" value="1"/>
</dbReference>
<dbReference type="FunFam" id="3.40.50.920:FF:000010">
    <property type="entry name" value="Pyruvate ferredoxin oxidoreductase, alpha subunit"/>
    <property type="match status" value="1"/>
</dbReference>
<dbReference type="OrthoDB" id="9794954at2"/>
<dbReference type="SUPFAM" id="SSF52922">
    <property type="entry name" value="TK C-terminal domain-like"/>
    <property type="match status" value="1"/>
</dbReference>
<dbReference type="Gene3D" id="3.40.50.970">
    <property type="match status" value="1"/>
</dbReference>
<dbReference type="EMBL" id="RQPI01000001">
    <property type="protein sequence ID" value="RQW13705.1"/>
    <property type="molecule type" value="Genomic_DNA"/>
</dbReference>
<sequence length="397" mass="43716">MGQRAFLCGNEAVAEGVRLSAPHVIAAYPITPQTVVVERLAEMVEDGSVKAEFMHVESEHSALSASMGASAVGARTFSSTSSQGLVYMAECLHYASGGRFPIVMMNANRSLALPWSIYGDHRDSMSLLDCGWIQVYTEDAQESLDMVLQAYAIAEHPEVLTPVMINLDGFVLTHTYELVDIPDWEQAREFLPPYETVNKLDFDAPKNMAFSSNPGNNLEFKLRQHRGMLRAKELIAETDGRFQSIFGRSYGGLTEAYRCDDAELIVVSVGSVTGTCRTVADELRNEGWKVGVLKIRFMRPFPEEEIIAALRNVKAVAVLDKDISFGYEGTVFTNVNSALSKAGAEILKLNFIGGLGGRDISKDHIREMYRRLQDGLDGIAQENVQYLGLGVAIDERG</sequence>
<dbReference type="InterPro" id="IPR009014">
    <property type="entry name" value="Transketo_C/PFOR_II"/>
</dbReference>
<dbReference type="SUPFAM" id="SSF52518">
    <property type="entry name" value="Thiamin diphosphate-binding fold (THDP-binding)"/>
    <property type="match status" value="1"/>
</dbReference>
<comment type="caution">
    <text evidence="5">The sequence shown here is derived from an EMBL/GenBank/DDBJ whole genome shotgun (WGS) entry which is preliminary data.</text>
</comment>
<keyword evidence="6" id="KW-1185">Reference proteome</keyword>
<name>A0A3N9PDL3_9BACL</name>
<keyword evidence="5" id="KW-0670">Pyruvate</keyword>
<dbReference type="GO" id="GO:0019752">
    <property type="term" value="P:carboxylic acid metabolic process"/>
    <property type="evidence" value="ECO:0007669"/>
    <property type="project" value="UniProtKB-ARBA"/>
</dbReference>
<dbReference type="Gene3D" id="3.40.50.920">
    <property type="match status" value="1"/>
</dbReference>
<dbReference type="InterPro" id="IPR029061">
    <property type="entry name" value="THDP-binding"/>
</dbReference>
<feature type="domain" description="Pyruvate:ferredoxin oxidoreductase core" evidence="4">
    <location>
        <begin position="262"/>
        <end position="365"/>
    </location>
</feature>
<dbReference type="GO" id="GO:0016903">
    <property type="term" value="F:oxidoreductase activity, acting on the aldehyde or oxo group of donors"/>
    <property type="evidence" value="ECO:0007669"/>
    <property type="project" value="UniProtKB-ARBA"/>
</dbReference>
<dbReference type="PANTHER" id="PTHR32154">
    <property type="entry name" value="PYRUVATE-FLAVODOXIN OXIDOREDUCTASE-RELATED"/>
    <property type="match status" value="1"/>
</dbReference>
<evidence type="ECO:0000259" key="4">
    <source>
        <dbReference type="Pfam" id="PF17147"/>
    </source>
</evidence>
<dbReference type="InterPro" id="IPR050722">
    <property type="entry name" value="Pyruvate:ferred/Flavod_OxRd"/>
</dbReference>
<evidence type="ECO:0000313" key="5">
    <source>
        <dbReference type="EMBL" id="RQW13705.1"/>
    </source>
</evidence>
<gene>
    <name evidence="5" type="primary">porA</name>
    <name evidence="5" type="ORF">EH198_04735</name>
</gene>
<proteinExistence type="inferred from homology"/>
<dbReference type="PANTHER" id="PTHR32154:SF0">
    <property type="entry name" value="PYRUVATE-FLAVODOXIN OXIDOREDUCTASE-RELATED"/>
    <property type="match status" value="1"/>
</dbReference>
<organism evidence="5 6">
    <name type="scientific">Paenibacillus rhizophilus</name>
    <dbReference type="NCBI Taxonomy" id="1850366"/>
    <lineage>
        <taxon>Bacteria</taxon>
        <taxon>Bacillati</taxon>
        <taxon>Bacillota</taxon>
        <taxon>Bacilli</taxon>
        <taxon>Bacillales</taxon>
        <taxon>Paenibacillaceae</taxon>
        <taxon>Paenibacillus</taxon>
    </lineage>
</organism>
<reference evidence="5 6" key="1">
    <citation type="submission" date="2018-11" db="EMBL/GenBank/DDBJ databases">
        <title>Genome sequence of strain 7197.</title>
        <authorList>
            <person name="Gao J."/>
            <person name="Sun J."/>
        </authorList>
    </citation>
    <scope>NUCLEOTIDE SEQUENCE [LARGE SCALE GENOMIC DNA]</scope>
    <source>
        <strain evidence="5 6">7197</strain>
    </source>
</reference>
<dbReference type="AlphaFoldDB" id="A0A3N9PDL3"/>
<dbReference type="CDD" id="cd07034">
    <property type="entry name" value="TPP_PYR_PFOR_IOR-alpha_like"/>
    <property type="match status" value="1"/>
</dbReference>
<protein>
    <submittedName>
        <fullName evidence="5">Pyruvate ferredoxin oxidoreductase</fullName>
    </submittedName>
</protein>
<dbReference type="RefSeq" id="WP_124694346.1">
    <property type="nucleotide sequence ID" value="NZ_JBHUFE010000016.1"/>
</dbReference>
<dbReference type="Pfam" id="PF01855">
    <property type="entry name" value="POR_N"/>
    <property type="match status" value="1"/>
</dbReference>
<dbReference type="GO" id="GO:0006979">
    <property type="term" value="P:response to oxidative stress"/>
    <property type="evidence" value="ECO:0007669"/>
    <property type="project" value="TreeGrafter"/>
</dbReference>
<feature type="domain" description="Pyruvate flavodoxin/ferredoxin oxidoreductase pyrimidine binding" evidence="3">
    <location>
        <begin position="19"/>
        <end position="237"/>
    </location>
</feature>
<comment type="similarity">
    <text evidence="1">Belongs to the pyruvate:ferredoxin/flavodoxin oxidoreductase family.</text>
</comment>
<evidence type="ECO:0000256" key="2">
    <source>
        <dbReference type="ARBA" id="ARBA00023002"/>
    </source>
</evidence>
<evidence type="ECO:0000259" key="3">
    <source>
        <dbReference type="Pfam" id="PF01855"/>
    </source>
</evidence>
<dbReference type="InterPro" id="IPR002880">
    <property type="entry name" value="Pyrv_Fd/Flavodoxin_OxRdtase_N"/>
</dbReference>